<feature type="domain" description="Outer membrane protein assembly factor BamE" evidence="4">
    <location>
        <begin position="34"/>
        <end position="108"/>
    </location>
</feature>
<accession>A0A917C5E4</accession>
<name>A0A917C5E4_9PROT</name>
<dbReference type="EMBL" id="BMHV01000020">
    <property type="protein sequence ID" value="GGF70870.1"/>
    <property type="molecule type" value="Genomic_DNA"/>
</dbReference>
<protein>
    <submittedName>
        <fullName evidence="5">Outer membrane protein assembly factor BamE</fullName>
    </submittedName>
</protein>
<proteinExistence type="predicted"/>
<feature type="signal peptide" evidence="3">
    <location>
        <begin position="1"/>
        <end position="30"/>
    </location>
</feature>
<dbReference type="RefSeq" id="WP_188666013.1">
    <property type="nucleotide sequence ID" value="NZ_BMHV01000020.1"/>
</dbReference>
<reference evidence="5" key="1">
    <citation type="journal article" date="2014" name="Int. J. Syst. Evol. Microbiol.">
        <title>Complete genome sequence of Corynebacterium casei LMG S-19264T (=DSM 44701T), isolated from a smear-ripened cheese.</title>
        <authorList>
            <consortium name="US DOE Joint Genome Institute (JGI-PGF)"/>
            <person name="Walter F."/>
            <person name="Albersmeier A."/>
            <person name="Kalinowski J."/>
            <person name="Ruckert C."/>
        </authorList>
    </citation>
    <scope>NUCLEOTIDE SEQUENCE</scope>
    <source>
        <strain evidence="5">CGMCC 1.15254</strain>
    </source>
</reference>
<dbReference type="Gene3D" id="3.30.1450.10">
    <property type="match status" value="1"/>
</dbReference>
<keyword evidence="2" id="KW-0472">Membrane</keyword>
<evidence type="ECO:0000313" key="5">
    <source>
        <dbReference type="EMBL" id="GGF70870.1"/>
    </source>
</evidence>
<organism evidence="5 6">
    <name type="scientific">Terasakiella brassicae</name>
    <dbReference type="NCBI Taxonomy" id="1634917"/>
    <lineage>
        <taxon>Bacteria</taxon>
        <taxon>Pseudomonadati</taxon>
        <taxon>Pseudomonadota</taxon>
        <taxon>Alphaproteobacteria</taxon>
        <taxon>Rhodospirillales</taxon>
        <taxon>Terasakiellaceae</taxon>
        <taxon>Terasakiella</taxon>
    </lineage>
</organism>
<comment type="caution">
    <text evidence="5">The sequence shown here is derived from an EMBL/GenBank/DDBJ whole genome shotgun (WGS) entry which is preliminary data.</text>
</comment>
<keyword evidence="6" id="KW-1185">Reference proteome</keyword>
<dbReference type="InterPro" id="IPR037873">
    <property type="entry name" value="BamE-like"/>
</dbReference>
<dbReference type="AlphaFoldDB" id="A0A917C5E4"/>
<dbReference type="Proteomes" id="UP000632498">
    <property type="component" value="Unassembled WGS sequence"/>
</dbReference>
<dbReference type="Pfam" id="PF04355">
    <property type="entry name" value="BamE"/>
    <property type="match status" value="1"/>
</dbReference>
<reference evidence="5" key="2">
    <citation type="submission" date="2020-09" db="EMBL/GenBank/DDBJ databases">
        <authorList>
            <person name="Sun Q."/>
            <person name="Zhou Y."/>
        </authorList>
    </citation>
    <scope>NUCLEOTIDE SEQUENCE</scope>
    <source>
        <strain evidence="5">CGMCC 1.15254</strain>
    </source>
</reference>
<evidence type="ECO:0000259" key="4">
    <source>
        <dbReference type="Pfam" id="PF04355"/>
    </source>
</evidence>
<dbReference type="GO" id="GO:0019867">
    <property type="term" value="C:outer membrane"/>
    <property type="evidence" value="ECO:0007669"/>
    <property type="project" value="InterPro"/>
</dbReference>
<evidence type="ECO:0000313" key="6">
    <source>
        <dbReference type="Proteomes" id="UP000632498"/>
    </source>
</evidence>
<evidence type="ECO:0000256" key="3">
    <source>
        <dbReference type="SAM" id="SignalP"/>
    </source>
</evidence>
<sequence length="151" mass="16954">MLKKVRSNTVFGLGALLGAALMLNACGAQYATRGNLPTEQRLSEVIPGEVHARDVAEILGTPSTFSTFGGESWYYISERVEYFAFLEPKILDRKVIRVQFSKDGTVEKVDERDNQHTRDIQFVERTTPTAGNELSFFEQIFGNLGRFNKGE</sequence>
<evidence type="ECO:0000256" key="2">
    <source>
        <dbReference type="ARBA" id="ARBA00023136"/>
    </source>
</evidence>
<keyword evidence="1 3" id="KW-0732">Signal</keyword>
<feature type="chain" id="PRO_5036834780" evidence="3">
    <location>
        <begin position="31"/>
        <end position="151"/>
    </location>
</feature>
<gene>
    <name evidence="5" type="ORF">GCM10011332_26040</name>
</gene>
<evidence type="ECO:0000256" key="1">
    <source>
        <dbReference type="ARBA" id="ARBA00022729"/>
    </source>
</evidence>
<dbReference type="InterPro" id="IPR007450">
    <property type="entry name" value="BamE_dom"/>
</dbReference>